<dbReference type="PANTHER" id="PTHR10954:SF7">
    <property type="entry name" value="RIBONUCLEASE H2 SUBUNIT A"/>
    <property type="match status" value="1"/>
</dbReference>
<keyword evidence="12" id="KW-1133">Transmembrane helix</keyword>
<keyword evidence="21" id="KW-1185">Reference proteome</keyword>
<comment type="function">
    <text evidence="16">Catalyzes the reduction of all-trans-retinal to all-trans-retinol in the presence of NADPH.</text>
</comment>
<organism evidence="20 21">
    <name type="scientific">Alternaria burnsii</name>
    <dbReference type="NCBI Taxonomy" id="1187904"/>
    <lineage>
        <taxon>Eukaryota</taxon>
        <taxon>Fungi</taxon>
        <taxon>Dikarya</taxon>
        <taxon>Ascomycota</taxon>
        <taxon>Pezizomycotina</taxon>
        <taxon>Dothideomycetes</taxon>
        <taxon>Pleosporomycetidae</taxon>
        <taxon>Pleosporales</taxon>
        <taxon>Pleosporineae</taxon>
        <taxon>Pleosporaceae</taxon>
        <taxon>Alternaria</taxon>
        <taxon>Alternaria sect. Alternaria</taxon>
    </lineage>
</organism>
<comment type="subcellular location">
    <subcellularLocation>
        <location evidence="3">Membrane</location>
        <topology evidence="3">Multi-pass membrane protein</topology>
    </subcellularLocation>
</comment>
<feature type="binding site" evidence="17">
    <location>
        <position position="426"/>
    </location>
    <ligand>
        <name>a divalent metal cation</name>
        <dbReference type="ChEBI" id="CHEBI:60240"/>
    </ligand>
</feature>
<dbReference type="GO" id="GO:0006298">
    <property type="term" value="P:mismatch repair"/>
    <property type="evidence" value="ECO:0007669"/>
    <property type="project" value="TreeGrafter"/>
</dbReference>
<accession>A0A8H7B911</accession>
<evidence type="ECO:0000256" key="16">
    <source>
        <dbReference type="ARBA" id="ARBA00059620"/>
    </source>
</evidence>
<keyword evidence="7 17" id="KW-0540">Nuclease</keyword>
<comment type="function">
    <text evidence="18">Endonuclease that specifically degrades the RNA of RNA-DNA hybrids.</text>
</comment>
<dbReference type="InterPro" id="IPR036397">
    <property type="entry name" value="RNaseH_sf"/>
</dbReference>
<dbReference type="PANTHER" id="PTHR10954">
    <property type="entry name" value="RIBONUCLEASE H2 SUBUNIT A"/>
    <property type="match status" value="1"/>
</dbReference>
<dbReference type="InterPro" id="IPR002347">
    <property type="entry name" value="SDR_fam"/>
</dbReference>
<dbReference type="SUPFAM" id="SSF53098">
    <property type="entry name" value="Ribonuclease H-like"/>
    <property type="match status" value="1"/>
</dbReference>
<evidence type="ECO:0000313" key="20">
    <source>
        <dbReference type="EMBL" id="KAF7679516.1"/>
    </source>
</evidence>
<reference evidence="20" key="1">
    <citation type="submission" date="2020-01" db="EMBL/GenBank/DDBJ databases">
        <authorList>
            <person name="Feng Z.H.Z."/>
        </authorList>
    </citation>
    <scope>NUCLEOTIDE SEQUENCE</scope>
    <source>
        <strain evidence="20">CBS107.38</strain>
    </source>
</reference>
<dbReference type="InterPro" id="IPR012337">
    <property type="entry name" value="RNaseH-like_sf"/>
</dbReference>
<dbReference type="GO" id="GO:0016020">
    <property type="term" value="C:membrane"/>
    <property type="evidence" value="ECO:0007669"/>
    <property type="project" value="UniProtKB-SubCell"/>
</dbReference>
<dbReference type="GO" id="GO:0046872">
    <property type="term" value="F:metal ion binding"/>
    <property type="evidence" value="ECO:0007669"/>
    <property type="project" value="UniProtKB-KW"/>
</dbReference>
<dbReference type="EC" id="3.1.26.4" evidence="18"/>
<dbReference type="InterPro" id="IPR024567">
    <property type="entry name" value="RNase_HII/HIII_dom"/>
</dbReference>
<dbReference type="InterPro" id="IPR036291">
    <property type="entry name" value="NAD(P)-bd_dom_sf"/>
</dbReference>
<comment type="cofactor">
    <cofactor evidence="2">
        <name>Mg(2+)</name>
        <dbReference type="ChEBI" id="CHEBI:18420"/>
    </cofactor>
</comment>
<evidence type="ECO:0000259" key="19">
    <source>
        <dbReference type="PROSITE" id="PS51975"/>
    </source>
</evidence>
<protein>
    <recommendedName>
        <fullName evidence="18">Ribonuclease</fullName>
        <ecNumber evidence="18">3.1.26.4</ecNumber>
    </recommendedName>
</protein>
<dbReference type="CDD" id="cd07181">
    <property type="entry name" value="RNase_HII_eukaryota_like"/>
    <property type="match status" value="1"/>
</dbReference>
<evidence type="ECO:0000256" key="7">
    <source>
        <dbReference type="ARBA" id="ARBA00022722"/>
    </source>
</evidence>
<dbReference type="PRINTS" id="PR00080">
    <property type="entry name" value="SDRFAMILY"/>
</dbReference>
<dbReference type="PRINTS" id="PR00081">
    <property type="entry name" value="GDHRDH"/>
</dbReference>
<keyword evidence="8 17" id="KW-0479">Metal-binding</keyword>
<dbReference type="GO" id="GO:0004523">
    <property type="term" value="F:RNA-DNA hybrid ribonuclease activity"/>
    <property type="evidence" value="ECO:0007669"/>
    <property type="project" value="UniProtKB-UniRule"/>
</dbReference>
<keyword evidence="9 17" id="KW-0255">Endonuclease</keyword>
<evidence type="ECO:0000256" key="17">
    <source>
        <dbReference type="PROSITE-ProRule" id="PRU01319"/>
    </source>
</evidence>
<gene>
    <name evidence="20" type="ORF">GT037_003264</name>
</gene>
<evidence type="ECO:0000256" key="15">
    <source>
        <dbReference type="ARBA" id="ARBA00023136"/>
    </source>
</evidence>
<comment type="similarity">
    <text evidence="5">Belongs to the RNase HII family. Eukaryotic subfamily.</text>
</comment>
<dbReference type="FunFam" id="3.40.50.720:FF:000131">
    <property type="entry name" value="Short-chain dehydrogenase/reductase 3"/>
    <property type="match status" value="1"/>
</dbReference>
<dbReference type="Proteomes" id="UP000596902">
    <property type="component" value="Unassembled WGS sequence"/>
</dbReference>
<evidence type="ECO:0000256" key="3">
    <source>
        <dbReference type="ARBA" id="ARBA00004141"/>
    </source>
</evidence>
<dbReference type="GO" id="GO:0032299">
    <property type="term" value="C:ribonuclease H2 complex"/>
    <property type="evidence" value="ECO:0007669"/>
    <property type="project" value="TreeGrafter"/>
</dbReference>
<sequence>MSKILQNLLSLITTSAGHIALNPLVTATLLWALTKGPTRLRSQLTTRIPALRDPHRYARILKALKWCLIAGTASVVNKQLNHIALNAGRLRSEKAKWNWSREVAVVTGGCSGIGELVVKRLVSKGIRVAVLDIQQLPPGLQGYAGLKFFKCDVTDPSEVYSIAEKIKETMGSPTILINNAGILASHTILTTSDVYLRKIFDVNVLSNWYTTKAFLPDMLRHNKGHVVTVASTASFVGVAGLADYCATKAAILSFHEALNQELKLHYNSPNVLTTSIHPNWARTPLLAPVEQELKKQRSAIIEPTAVADAIVGRIMGCSGGQRLGRVEAAEERVASPPSNCSATTYNTLRLRSNHQIYTTRRMSEPQEDVQMDIQEIELETPPSDVFMAPSISKPGILGGKSYSHFSPIPKRIADDVSGEVVLGVDEAGRGPVLGPMVYGLFYLPIELHHSLLAETHHFDDSKVLTPEVRTELMRKLCTKGSDLYEAGGWATRVMSAQDISAHMLSPNVYNLNAQAMDATIDLIKEVLAQGVNVKEIYIDTIGKPEIYQKKLERIWPTIRITVAKKADSLYPVVSAASVCAKVTRDAALDVCYEPYQNRATEANEDAEVKVAWGSGYPSDPRTQTWLKLNMDPLFGWGSETRFSWGTAKELLEGKKPDVAIEWPTEDDGNDMRMTDFFSGKNEGGGDELVDWFGKRVTQEMDVF</sequence>
<keyword evidence="10 17" id="KW-0378">Hydrolase</keyword>
<keyword evidence="6" id="KW-0812">Transmembrane</keyword>
<feature type="domain" description="RNase H type-2" evidence="19">
    <location>
        <begin position="419"/>
        <end position="656"/>
    </location>
</feature>
<dbReference type="Gene3D" id="1.10.10.460">
    <property type="entry name" value="Ribonuclease hii. Domain 2"/>
    <property type="match status" value="1"/>
</dbReference>
<evidence type="ECO:0000256" key="2">
    <source>
        <dbReference type="ARBA" id="ARBA00001946"/>
    </source>
</evidence>
<dbReference type="EMBL" id="JAAABM010000003">
    <property type="protein sequence ID" value="KAF7679516.1"/>
    <property type="molecule type" value="Genomic_DNA"/>
</dbReference>
<keyword evidence="15" id="KW-0472">Membrane</keyword>
<evidence type="ECO:0000256" key="12">
    <source>
        <dbReference type="ARBA" id="ARBA00022989"/>
    </source>
</evidence>
<keyword evidence="11" id="KW-0521">NADP</keyword>
<evidence type="ECO:0000256" key="10">
    <source>
        <dbReference type="ARBA" id="ARBA00022801"/>
    </source>
</evidence>
<evidence type="ECO:0000256" key="13">
    <source>
        <dbReference type="ARBA" id="ARBA00023002"/>
    </source>
</evidence>
<evidence type="ECO:0000256" key="6">
    <source>
        <dbReference type="ARBA" id="ARBA00022692"/>
    </source>
</evidence>
<dbReference type="AlphaFoldDB" id="A0A8H7B911"/>
<keyword evidence="13" id="KW-0560">Oxidoreductase</keyword>
<dbReference type="GO" id="GO:0003723">
    <property type="term" value="F:RNA binding"/>
    <property type="evidence" value="ECO:0007669"/>
    <property type="project" value="UniProtKB-UniRule"/>
</dbReference>
<comment type="similarity">
    <text evidence="4">Belongs to the short-chain dehydrogenases/reductases (SDR) family.</text>
</comment>
<dbReference type="InterPro" id="IPR004649">
    <property type="entry name" value="RNase_H2_suA"/>
</dbReference>
<evidence type="ECO:0000256" key="14">
    <source>
        <dbReference type="ARBA" id="ARBA00023098"/>
    </source>
</evidence>
<feature type="binding site" evidence="17">
    <location>
        <position position="425"/>
    </location>
    <ligand>
        <name>a divalent metal cation</name>
        <dbReference type="ChEBI" id="CHEBI:60240"/>
    </ligand>
</feature>
<evidence type="ECO:0000256" key="18">
    <source>
        <dbReference type="RuleBase" id="RU003515"/>
    </source>
</evidence>
<dbReference type="InterPro" id="IPR001352">
    <property type="entry name" value="RNase_HII/HIII"/>
</dbReference>
<dbReference type="FunFam" id="3.30.420.10:FF:000016">
    <property type="entry name" value="Ribonuclease"/>
    <property type="match status" value="1"/>
</dbReference>
<dbReference type="PROSITE" id="PS51975">
    <property type="entry name" value="RNASE_H_2"/>
    <property type="match status" value="1"/>
</dbReference>
<comment type="caution">
    <text evidence="20">The sequence shown here is derived from an EMBL/GenBank/DDBJ whole genome shotgun (WGS) entry which is preliminary data.</text>
</comment>
<dbReference type="FunFam" id="1.10.10.460:FF:000001">
    <property type="entry name" value="Ribonuclease"/>
    <property type="match status" value="1"/>
</dbReference>
<comment type="cofactor">
    <cofactor evidence="17">
        <name>Mn(2+)</name>
        <dbReference type="ChEBI" id="CHEBI:29035"/>
    </cofactor>
    <cofactor evidence="17">
        <name>Mg(2+)</name>
        <dbReference type="ChEBI" id="CHEBI:18420"/>
    </cofactor>
    <text evidence="17">Manganese or magnesium. Binds 1 divalent metal ion per monomer in the absence of substrate. May bind a second metal ion after substrate binding.</text>
</comment>
<dbReference type="NCBIfam" id="TIGR00729">
    <property type="entry name" value="ribonuclease HII"/>
    <property type="match status" value="1"/>
</dbReference>
<dbReference type="GO" id="GO:0052650">
    <property type="term" value="F:all-trans-retinol dehydrogenase (NADP+) activity"/>
    <property type="evidence" value="ECO:0007669"/>
    <property type="project" value="UniProtKB-ARBA"/>
</dbReference>
<dbReference type="Pfam" id="PF01351">
    <property type="entry name" value="RNase_HII"/>
    <property type="match status" value="1"/>
</dbReference>
<dbReference type="SUPFAM" id="SSF51735">
    <property type="entry name" value="NAD(P)-binding Rossmann-fold domains"/>
    <property type="match status" value="1"/>
</dbReference>
<dbReference type="GO" id="GO:0043137">
    <property type="term" value="P:DNA replication, removal of RNA primer"/>
    <property type="evidence" value="ECO:0007669"/>
    <property type="project" value="TreeGrafter"/>
</dbReference>
<evidence type="ECO:0000256" key="1">
    <source>
        <dbReference type="ARBA" id="ARBA00000077"/>
    </source>
</evidence>
<dbReference type="RefSeq" id="XP_038789589.1">
    <property type="nucleotide sequence ID" value="XM_038928311.1"/>
</dbReference>
<proteinExistence type="inferred from homology"/>
<keyword evidence="14" id="KW-0443">Lipid metabolism</keyword>
<evidence type="ECO:0000256" key="9">
    <source>
        <dbReference type="ARBA" id="ARBA00022759"/>
    </source>
</evidence>
<evidence type="ECO:0000256" key="8">
    <source>
        <dbReference type="ARBA" id="ARBA00022723"/>
    </source>
</evidence>
<feature type="binding site" evidence="17">
    <location>
        <position position="539"/>
    </location>
    <ligand>
        <name>a divalent metal cation</name>
        <dbReference type="ChEBI" id="CHEBI:60240"/>
    </ligand>
</feature>
<dbReference type="Pfam" id="PF00106">
    <property type="entry name" value="adh_short"/>
    <property type="match status" value="1"/>
</dbReference>
<dbReference type="Gene3D" id="3.30.420.10">
    <property type="entry name" value="Ribonuclease H-like superfamily/Ribonuclease H"/>
    <property type="match status" value="1"/>
</dbReference>
<name>A0A8H7B911_9PLEO</name>
<comment type="catalytic activity">
    <reaction evidence="1 17 18">
        <text>Endonucleolytic cleavage to 5'-phosphomonoester.</text>
        <dbReference type="EC" id="3.1.26.4"/>
    </reaction>
</comment>
<reference evidence="20" key="2">
    <citation type="submission" date="2020-08" db="EMBL/GenBank/DDBJ databases">
        <title>Draft Genome Sequence of Cumin Blight Pathogen Alternaria burnsii.</title>
        <authorList>
            <person name="Feng Z."/>
        </authorList>
    </citation>
    <scope>NUCLEOTIDE SEQUENCE</scope>
    <source>
        <strain evidence="20">CBS107.38</strain>
    </source>
</reference>
<evidence type="ECO:0000256" key="4">
    <source>
        <dbReference type="ARBA" id="ARBA00006484"/>
    </source>
</evidence>
<evidence type="ECO:0000256" key="11">
    <source>
        <dbReference type="ARBA" id="ARBA00022857"/>
    </source>
</evidence>
<dbReference type="InterPro" id="IPR023160">
    <property type="entry name" value="RNase_HII_hlx-loop-hlx_cap_dom"/>
</dbReference>
<evidence type="ECO:0000256" key="5">
    <source>
        <dbReference type="ARBA" id="ARBA00007058"/>
    </source>
</evidence>
<evidence type="ECO:0000313" key="21">
    <source>
        <dbReference type="Proteomes" id="UP000596902"/>
    </source>
</evidence>
<dbReference type="GeneID" id="62201489"/>
<dbReference type="Gene3D" id="3.40.50.720">
    <property type="entry name" value="NAD(P)-binding Rossmann-like Domain"/>
    <property type="match status" value="1"/>
</dbReference>